<dbReference type="InterPro" id="IPR050469">
    <property type="entry name" value="Diguanylate_Cyclase"/>
</dbReference>
<dbReference type="CDD" id="cd01949">
    <property type="entry name" value="GGDEF"/>
    <property type="match status" value="1"/>
</dbReference>
<protein>
    <recommendedName>
        <fullName evidence="1">diguanylate cyclase</fullName>
        <ecNumber evidence="1">2.7.7.65</ecNumber>
    </recommendedName>
</protein>
<evidence type="ECO:0000313" key="6">
    <source>
        <dbReference type="Proteomes" id="UP001257909"/>
    </source>
</evidence>
<dbReference type="SUPFAM" id="SSF55073">
    <property type="entry name" value="Nucleotide cyclase"/>
    <property type="match status" value="1"/>
</dbReference>
<reference evidence="5 6" key="1">
    <citation type="submission" date="2023-07" db="EMBL/GenBank/DDBJ databases">
        <title>Sorghum-associated microbial communities from plants grown in Nebraska, USA.</title>
        <authorList>
            <person name="Schachtman D."/>
        </authorList>
    </citation>
    <scope>NUCLEOTIDE SEQUENCE [LARGE SCALE GENOMIC DNA]</scope>
    <source>
        <strain evidence="5 6">4138</strain>
    </source>
</reference>
<comment type="caution">
    <text evidence="5">The sequence shown here is derived from an EMBL/GenBank/DDBJ whole genome shotgun (WGS) entry which is preliminary data.</text>
</comment>
<dbReference type="Proteomes" id="UP001257909">
    <property type="component" value="Unassembled WGS sequence"/>
</dbReference>
<dbReference type="EMBL" id="JAVDWR010000037">
    <property type="protein sequence ID" value="MDR7123136.1"/>
    <property type="molecule type" value="Genomic_DNA"/>
</dbReference>
<dbReference type="PANTHER" id="PTHR45138">
    <property type="entry name" value="REGULATORY COMPONENTS OF SENSORY TRANSDUCTION SYSTEM"/>
    <property type="match status" value="1"/>
</dbReference>
<dbReference type="InterPro" id="IPR000160">
    <property type="entry name" value="GGDEF_dom"/>
</dbReference>
<dbReference type="PROSITE" id="PS50887">
    <property type="entry name" value="GGDEF"/>
    <property type="match status" value="1"/>
</dbReference>
<gene>
    <name evidence="5" type="ORF">J2W69_004119</name>
</gene>
<dbReference type="SMART" id="SM00267">
    <property type="entry name" value="GGDEF"/>
    <property type="match status" value="1"/>
</dbReference>
<evidence type="ECO:0000259" key="4">
    <source>
        <dbReference type="PROSITE" id="PS50887"/>
    </source>
</evidence>
<evidence type="ECO:0000313" key="5">
    <source>
        <dbReference type="EMBL" id="MDR7123136.1"/>
    </source>
</evidence>
<feature type="domain" description="GGDEF" evidence="4">
    <location>
        <begin position="167"/>
        <end position="294"/>
    </location>
</feature>
<evidence type="ECO:0000256" key="3">
    <source>
        <dbReference type="SAM" id="Coils"/>
    </source>
</evidence>
<dbReference type="RefSeq" id="WP_310282015.1">
    <property type="nucleotide sequence ID" value="NZ_JAVDWR010000037.1"/>
</dbReference>
<dbReference type="Gene3D" id="3.30.70.270">
    <property type="match status" value="1"/>
</dbReference>
<comment type="catalytic activity">
    <reaction evidence="2">
        <text>2 GTP = 3',3'-c-di-GMP + 2 diphosphate</text>
        <dbReference type="Rhea" id="RHEA:24898"/>
        <dbReference type="ChEBI" id="CHEBI:33019"/>
        <dbReference type="ChEBI" id="CHEBI:37565"/>
        <dbReference type="ChEBI" id="CHEBI:58805"/>
        <dbReference type="EC" id="2.7.7.65"/>
    </reaction>
</comment>
<name>A0ABU1W592_9GAMM</name>
<dbReference type="InterPro" id="IPR043128">
    <property type="entry name" value="Rev_trsase/Diguanyl_cyclase"/>
</dbReference>
<dbReference type="Pfam" id="PF00990">
    <property type="entry name" value="GGDEF"/>
    <property type="match status" value="1"/>
</dbReference>
<feature type="coiled-coil region" evidence="3">
    <location>
        <begin position="112"/>
        <end position="139"/>
    </location>
</feature>
<evidence type="ECO:0000256" key="2">
    <source>
        <dbReference type="ARBA" id="ARBA00034247"/>
    </source>
</evidence>
<dbReference type="PANTHER" id="PTHR45138:SF9">
    <property type="entry name" value="DIGUANYLATE CYCLASE DGCM-RELATED"/>
    <property type="match status" value="1"/>
</dbReference>
<dbReference type="NCBIfam" id="TIGR00254">
    <property type="entry name" value="GGDEF"/>
    <property type="match status" value="1"/>
</dbReference>
<keyword evidence="3" id="KW-0175">Coiled coil</keyword>
<dbReference type="EC" id="2.7.7.65" evidence="1"/>
<evidence type="ECO:0000256" key="1">
    <source>
        <dbReference type="ARBA" id="ARBA00012528"/>
    </source>
</evidence>
<keyword evidence="6" id="KW-1185">Reference proteome</keyword>
<proteinExistence type="predicted"/>
<accession>A0ABU1W592</accession>
<dbReference type="InterPro" id="IPR029787">
    <property type="entry name" value="Nucleotide_cyclase"/>
</dbReference>
<sequence>MTVEFPLDNFPSGLIVTTVEDRQILFANQYFYKVSQQEPQSVERIGLIFTAASKIVIESFVMPMLLHQGHCEEIQLTLETKSADRVPVLVNARVVQGDKPVIYWVISTAQQRDALYQELVNLRNDLEQRAEKLEVLSQTDELTGLMNRRAFVARATAMIKQALRSKMSYSFFMLDIDHFKQINDQHGHDIGDEVLREMGQILAKNSRENDVLARIGGEEFAIVTINQASDSPVKFAEKLLAAIRAEKIHGVDITLSLGLAISAKASFEQLYKGADILLYEAKNQGRNQLVCRDIDQS</sequence>
<organism evidence="5 6">
    <name type="scientific">Rheinheimera soli</name>
    <dbReference type="NCBI Taxonomy" id="443616"/>
    <lineage>
        <taxon>Bacteria</taxon>
        <taxon>Pseudomonadati</taxon>
        <taxon>Pseudomonadota</taxon>
        <taxon>Gammaproteobacteria</taxon>
        <taxon>Chromatiales</taxon>
        <taxon>Chromatiaceae</taxon>
        <taxon>Rheinheimera</taxon>
    </lineage>
</organism>